<accession>A0AAF0CBQ5</accession>
<evidence type="ECO:0000313" key="1">
    <source>
        <dbReference type="EMBL" id="WDI31585.1"/>
    </source>
</evidence>
<evidence type="ECO:0000313" key="2">
    <source>
        <dbReference type="Proteomes" id="UP001214043"/>
    </source>
</evidence>
<sequence length="182" mass="18983">MKTYYAVAHRRGGRLLHASLSPNLVVDEGIDDLVDKYFKGAGYSAAHYVGIMAASPTIAAGDTMASHGGWTEITDYDEASRPAYAPANAVDHQIANQTSPAQFTFNASVTVGGLFLTTNNAKGGAGGLLYSGASLAGGNLAVQSGDTLDVVAIANAGALLDNFRFLDSELFQFLDGETVEFL</sequence>
<organism evidence="1 2">
    <name type="scientific">Hyphococcus flavus</name>
    <dbReference type="NCBI Taxonomy" id="1866326"/>
    <lineage>
        <taxon>Bacteria</taxon>
        <taxon>Pseudomonadati</taxon>
        <taxon>Pseudomonadota</taxon>
        <taxon>Alphaproteobacteria</taxon>
        <taxon>Parvularculales</taxon>
        <taxon>Parvularculaceae</taxon>
        <taxon>Hyphococcus</taxon>
    </lineage>
</organism>
<dbReference type="AlphaFoldDB" id="A0AAF0CBQ5"/>
<proteinExistence type="predicted"/>
<name>A0AAF0CBQ5_9PROT</name>
<keyword evidence="2" id="KW-1185">Reference proteome</keyword>
<reference evidence="1" key="1">
    <citation type="submission" date="2023-02" db="EMBL/GenBank/DDBJ databases">
        <title>Genome sequence of Hyphococcus flavus.</title>
        <authorList>
            <person name="Rong J.-C."/>
            <person name="Zhao Q."/>
            <person name="Yi M."/>
            <person name="Wu J.-Y."/>
        </authorList>
    </citation>
    <scope>NUCLEOTIDE SEQUENCE</scope>
    <source>
        <strain evidence="1">MCCC 1K03223</strain>
    </source>
</reference>
<gene>
    <name evidence="1" type="ORF">PUV54_00050</name>
</gene>
<dbReference type="RefSeq" id="WP_274493472.1">
    <property type="nucleotide sequence ID" value="NZ_CP118166.1"/>
</dbReference>
<protein>
    <submittedName>
        <fullName evidence="1">Uncharacterized protein</fullName>
    </submittedName>
</protein>
<dbReference type="Proteomes" id="UP001214043">
    <property type="component" value="Chromosome"/>
</dbReference>
<dbReference type="KEGG" id="hfl:PUV54_00050"/>
<dbReference type="EMBL" id="CP118166">
    <property type="protein sequence ID" value="WDI31585.1"/>
    <property type="molecule type" value="Genomic_DNA"/>
</dbReference>